<protein>
    <submittedName>
        <fullName evidence="4">Rho GTPase activation protein</fullName>
    </submittedName>
</protein>
<feature type="domain" description="Rho-GAP" evidence="3">
    <location>
        <begin position="35"/>
        <end position="270"/>
    </location>
</feature>
<reference evidence="4 5" key="1">
    <citation type="submission" date="2016-07" db="EMBL/GenBank/DDBJ databases">
        <title>Pervasive Adenine N6-methylation of Active Genes in Fungi.</title>
        <authorList>
            <consortium name="DOE Joint Genome Institute"/>
            <person name="Mondo S.J."/>
            <person name="Dannebaum R.O."/>
            <person name="Kuo R.C."/>
            <person name="Labutti K."/>
            <person name="Haridas S."/>
            <person name="Kuo A."/>
            <person name="Salamov A."/>
            <person name="Ahrendt S.R."/>
            <person name="Lipzen A."/>
            <person name="Sullivan W."/>
            <person name="Andreopoulos W.B."/>
            <person name="Clum A."/>
            <person name="Lindquist E."/>
            <person name="Daum C."/>
            <person name="Ramamoorthy G.K."/>
            <person name="Gryganskyi A."/>
            <person name="Culley D."/>
            <person name="Magnuson J.K."/>
            <person name="James T.Y."/>
            <person name="O'Malley M.A."/>
            <person name="Stajich J.E."/>
            <person name="Spatafora J.W."/>
            <person name="Visel A."/>
            <person name="Grigoriev I.V."/>
        </authorList>
    </citation>
    <scope>NUCLEOTIDE SEQUENCE [LARGE SCALE GENOMIC DNA]</scope>
    <source>
        <strain evidence="4 5">NRRL 3301</strain>
    </source>
</reference>
<dbReference type="SUPFAM" id="SSF48350">
    <property type="entry name" value="GTPase activation domain, GAP"/>
    <property type="match status" value="1"/>
</dbReference>
<dbReference type="Proteomes" id="UP000242146">
    <property type="component" value="Unassembled WGS sequence"/>
</dbReference>
<dbReference type="GO" id="GO:0007165">
    <property type="term" value="P:signal transduction"/>
    <property type="evidence" value="ECO:0007669"/>
    <property type="project" value="InterPro"/>
</dbReference>
<dbReference type="Pfam" id="PF00620">
    <property type="entry name" value="RhoGAP"/>
    <property type="match status" value="1"/>
</dbReference>
<dbReference type="AlphaFoldDB" id="A0A1X2G6M4"/>
<dbReference type="InterPro" id="IPR050729">
    <property type="entry name" value="Rho-GAP"/>
</dbReference>
<keyword evidence="5" id="KW-1185">Reference proteome</keyword>
<evidence type="ECO:0000259" key="3">
    <source>
        <dbReference type="PROSITE" id="PS50238"/>
    </source>
</evidence>
<dbReference type="GO" id="GO:0005737">
    <property type="term" value="C:cytoplasm"/>
    <property type="evidence" value="ECO:0007669"/>
    <property type="project" value="TreeGrafter"/>
</dbReference>
<dbReference type="PANTHER" id="PTHR23176:SF129">
    <property type="entry name" value="RHO GTPASE ACTIVATING PROTEIN AT 16F, ISOFORM E-RELATED"/>
    <property type="match status" value="1"/>
</dbReference>
<proteinExistence type="predicted"/>
<accession>A0A1X2G6M4</accession>
<feature type="compositionally biased region" description="Low complexity" evidence="2">
    <location>
        <begin position="302"/>
        <end position="318"/>
    </location>
</feature>
<dbReference type="InterPro" id="IPR000198">
    <property type="entry name" value="RhoGAP_dom"/>
</dbReference>
<keyword evidence="1" id="KW-0343">GTPase activation</keyword>
<gene>
    <name evidence="4" type="ORF">DM01DRAFT_1339482</name>
</gene>
<dbReference type="CDD" id="cd00159">
    <property type="entry name" value="RhoGAP"/>
    <property type="match status" value="1"/>
</dbReference>
<sequence>MVSTPYFPDKRFKNPLYYLWTKWSVSTAAPRYSPSDRTEFTPEYTSDRVPRPVQLCIDEILKRGLTTEGLFRLSGATAEVKQLQKELEVYNQLLAQNTMGYSHQPSLGFTLEEDVDLSAFDIHSIASFVKKYLFHLPVAVIPPAFHEDCLQAAYLPKEEALAQLVSIINARLPLRHRHLLHAILSLAGHIQHHAHRNKMNPEALAVVLVPVCTGLETTMQVLPTKKPGRRLKKKINSLPLNPIDLQRLVRTNAQWTMLWKWMIEEHQRMLHTIHLPRSVSPAHLPHDPVSVSPFHPLHHPKSLPSLRASPLPSSTLPSFKQDPYTDISTPNSAKPFLSVESPRKLRPKSSCQSFLSTTASLCAPRHHGLLRKLASVSSFR</sequence>
<organism evidence="4 5">
    <name type="scientific">Hesseltinella vesiculosa</name>
    <dbReference type="NCBI Taxonomy" id="101127"/>
    <lineage>
        <taxon>Eukaryota</taxon>
        <taxon>Fungi</taxon>
        <taxon>Fungi incertae sedis</taxon>
        <taxon>Mucoromycota</taxon>
        <taxon>Mucoromycotina</taxon>
        <taxon>Mucoromycetes</taxon>
        <taxon>Mucorales</taxon>
        <taxon>Cunninghamellaceae</taxon>
        <taxon>Hesseltinella</taxon>
    </lineage>
</organism>
<dbReference type="PANTHER" id="PTHR23176">
    <property type="entry name" value="RHO/RAC/CDC GTPASE-ACTIVATING PROTEIN"/>
    <property type="match status" value="1"/>
</dbReference>
<name>A0A1X2G6M4_9FUNG</name>
<dbReference type="EMBL" id="MCGT01000037">
    <property type="protein sequence ID" value="ORX46478.1"/>
    <property type="molecule type" value="Genomic_DNA"/>
</dbReference>
<feature type="region of interest" description="Disordered" evidence="2">
    <location>
        <begin position="302"/>
        <end position="344"/>
    </location>
</feature>
<evidence type="ECO:0000313" key="5">
    <source>
        <dbReference type="Proteomes" id="UP000242146"/>
    </source>
</evidence>
<dbReference type="OrthoDB" id="79452at2759"/>
<dbReference type="InterPro" id="IPR008936">
    <property type="entry name" value="Rho_GTPase_activation_prot"/>
</dbReference>
<evidence type="ECO:0000256" key="2">
    <source>
        <dbReference type="SAM" id="MobiDB-lite"/>
    </source>
</evidence>
<dbReference type="STRING" id="101127.A0A1X2G6M4"/>
<comment type="caution">
    <text evidence="4">The sequence shown here is derived from an EMBL/GenBank/DDBJ whole genome shotgun (WGS) entry which is preliminary data.</text>
</comment>
<evidence type="ECO:0000256" key="1">
    <source>
        <dbReference type="ARBA" id="ARBA00022468"/>
    </source>
</evidence>
<dbReference type="PROSITE" id="PS50238">
    <property type="entry name" value="RHOGAP"/>
    <property type="match status" value="1"/>
</dbReference>
<dbReference type="GO" id="GO:0005096">
    <property type="term" value="F:GTPase activator activity"/>
    <property type="evidence" value="ECO:0007669"/>
    <property type="project" value="UniProtKB-KW"/>
</dbReference>
<dbReference type="Gene3D" id="1.10.555.10">
    <property type="entry name" value="Rho GTPase activation protein"/>
    <property type="match status" value="1"/>
</dbReference>
<dbReference type="SMART" id="SM00324">
    <property type="entry name" value="RhoGAP"/>
    <property type="match status" value="1"/>
</dbReference>
<evidence type="ECO:0000313" key="4">
    <source>
        <dbReference type="EMBL" id="ORX46478.1"/>
    </source>
</evidence>